<sequence length="334" mass="34501">MALFTPSIARLRALPVAALLLSLTSLSAQAQTPISITGGTAVYTQNFDGMGSTGTNGTYPAGWAGLRYAGNGTVNDPLTPVVLLSTSISGAVYSSGGTGETDRAIGSLASASTAPAYGAVFVNNSGATITRLTMAARAEQWRTGSNATVNETVVFEYSLDATNLNNGTTATWNPVTTMDLTEIATTSTTAGPLDGNAAANSKSISGVLTGLNWPVGGNLWIRWRDQDDNASDGLLAVDNFALATGNTTLATQNIALESALSVFPNPATNRLTLRMGKEGVGASVEIYNALGQRVQQATATKEDLTLDVSALRAGVYTIRFTTNGGTATRSFLKQ</sequence>
<keyword evidence="1" id="KW-0732">Signal</keyword>
<dbReference type="RefSeq" id="WP_244677878.1">
    <property type="nucleotide sequence ID" value="NZ_CP095046.1"/>
</dbReference>
<dbReference type="KEGG" id="hcu:MUN79_12075"/>
<feature type="signal peptide" evidence="1">
    <location>
        <begin position="1"/>
        <end position="30"/>
    </location>
</feature>
<keyword evidence="4" id="KW-1185">Reference proteome</keyword>
<feature type="domain" description="Secretion system C-terminal sorting" evidence="2">
    <location>
        <begin position="262"/>
        <end position="329"/>
    </location>
</feature>
<evidence type="ECO:0000313" key="4">
    <source>
        <dbReference type="Proteomes" id="UP000831796"/>
    </source>
</evidence>
<organism evidence="3 4">
    <name type="scientific">Hymenobacter cellulosilyticus</name>
    <dbReference type="NCBI Taxonomy" id="2932248"/>
    <lineage>
        <taxon>Bacteria</taxon>
        <taxon>Pseudomonadati</taxon>
        <taxon>Bacteroidota</taxon>
        <taxon>Cytophagia</taxon>
        <taxon>Cytophagales</taxon>
        <taxon>Hymenobacteraceae</taxon>
        <taxon>Hymenobacter</taxon>
    </lineage>
</organism>
<protein>
    <submittedName>
        <fullName evidence="3">T9SS type A sorting domain-containing protein</fullName>
    </submittedName>
</protein>
<dbReference type="Pfam" id="PF18962">
    <property type="entry name" value="Por_Secre_tail"/>
    <property type="match status" value="1"/>
</dbReference>
<dbReference type="NCBIfam" id="TIGR04183">
    <property type="entry name" value="Por_Secre_tail"/>
    <property type="match status" value="1"/>
</dbReference>
<evidence type="ECO:0000313" key="3">
    <source>
        <dbReference type="EMBL" id="UOQ74539.1"/>
    </source>
</evidence>
<feature type="chain" id="PRO_5035772078" evidence="1">
    <location>
        <begin position="31"/>
        <end position="334"/>
    </location>
</feature>
<reference evidence="3" key="1">
    <citation type="submission" date="2022-04" db="EMBL/GenBank/DDBJ databases">
        <title>Hymenobacter sp. isolated from the air.</title>
        <authorList>
            <person name="Won M."/>
            <person name="Lee C.-M."/>
            <person name="Woen H.-Y."/>
            <person name="Kwon S.-W."/>
        </authorList>
    </citation>
    <scope>NUCLEOTIDE SEQUENCE</scope>
    <source>
        <strain evidence="3">5116S-3</strain>
    </source>
</reference>
<dbReference type="Proteomes" id="UP000831796">
    <property type="component" value="Chromosome"/>
</dbReference>
<evidence type="ECO:0000256" key="1">
    <source>
        <dbReference type="SAM" id="SignalP"/>
    </source>
</evidence>
<dbReference type="EMBL" id="CP095046">
    <property type="protein sequence ID" value="UOQ74539.1"/>
    <property type="molecule type" value="Genomic_DNA"/>
</dbReference>
<name>A0A8T9QG46_9BACT</name>
<gene>
    <name evidence="3" type="ORF">MUN79_12075</name>
</gene>
<accession>A0A8T9QG46</accession>
<dbReference type="InterPro" id="IPR026444">
    <property type="entry name" value="Secre_tail"/>
</dbReference>
<proteinExistence type="predicted"/>
<dbReference type="AlphaFoldDB" id="A0A8T9QG46"/>
<evidence type="ECO:0000259" key="2">
    <source>
        <dbReference type="Pfam" id="PF18962"/>
    </source>
</evidence>